<organism evidence="1 2">
    <name type="scientific">Lactococcus lactis subsp. hordniae</name>
    <dbReference type="NCBI Taxonomy" id="203404"/>
    <lineage>
        <taxon>Bacteria</taxon>
        <taxon>Bacillati</taxon>
        <taxon>Bacillota</taxon>
        <taxon>Bacilli</taxon>
        <taxon>Lactobacillales</taxon>
        <taxon>Streptococcaceae</taxon>
        <taxon>Lactococcus</taxon>
    </lineage>
</organism>
<dbReference type="Proteomes" id="UP000218744">
    <property type="component" value="Unassembled WGS sequence"/>
</dbReference>
<accession>A0A2A5SFW5</accession>
<dbReference type="AlphaFoldDB" id="A0A2A5SFW5"/>
<evidence type="ECO:0000313" key="1">
    <source>
        <dbReference type="EMBL" id="PCS12417.1"/>
    </source>
</evidence>
<gene>
    <name evidence="1" type="ORF">RU90_GL000273</name>
</gene>
<proteinExistence type="predicted"/>
<name>A0A2A5SFW5_LACLH</name>
<evidence type="ECO:0000313" key="2">
    <source>
        <dbReference type="Proteomes" id="UP000218744"/>
    </source>
</evidence>
<reference evidence="1 2" key="1">
    <citation type="submission" date="2014-12" db="EMBL/GenBank/DDBJ databases">
        <title>Draft genome sequences of 10 type strains of Lactococcus.</title>
        <authorList>
            <person name="Sun Z."/>
            <person name="Zhong Z."/>
            <person name="Liu W."/>
            <person name="Zhang W."/>
            <person name="Zhang H."/>
        </authorList>
    </citation>
    <scope>NUCLEOTIDE SEQUENCE [LARGE SCALE GENOMIC DNA]</scope>
    <source>
        <strain evidence="1 2">DSM 20450</strain>
    </source>
</reference>
<sequence>MEGSIMSNIKISVIATAIVATLFGSLALNPTNIRADDIQTSTTEFVKEQINEQFSSFNKNEKVVALPLGGYIQGEAKVGNLVNGKIDESSWVSVDSATSPNATSIKQAEQVAFDKYETAISAQNNPFQTFAASPPATSQILDVAGSFYTSDYFSSANTNTWRYGGYWIADDERGTLCALD</sequence>
<protein>
    <submittedName>
        <fullName evidence="1">Uncharacterized protein</fullName>
    </submittedName>
</protein>
<comment type="caution">
    <text evidence="1">The sequence shown here is derived from an EMBL/GenBank/DDBJ whole genome shotgun (WGS) entry which is preliminary data.</text>
</comment>
<dbReference type="EMBL" id="JXKA01000011">
    <property type="protein sequence ID" value="PCS12417.1"/>
    <property type="molecule type" value="Genomic_DNA"/>
</dbReference>